<dbReference type="Proteomes" id="UP000231466">
    <property type="component" value="Unassembled WGS sequence"/>
</dbReference>
<name>A0A2H0VGE6_9BACT</name>
<accession>A0A2H0VGE6</accession>
<evidence type="ECO:0000313" key="1">
    <source>
        <dbReference type="EMBL" id="PIR98143.1"/>
    </source>
</evidence>
<reference evidence="2" key="1">
    <citation type="submission" date="2017-09" db="EMBL/GenBank/DDBJ databases">
        <title>Depth-based differentiation of microbial function through sediment-hosted aquifers and enrichment of novel symbionts in the deep terrestrial subsurface.</title>
        <authorList>
            <person name="Probst A.J."/>
            <person name="Ladd B."/>
            <person name="Jarett J.K."/>
            <person name="Geller-Mcgrath D.E."/>
            <person name="Sieber C.M.K."/>
            <person name="Emerson J.B."/>
            <person name="Anantharaman K."/>
            <person name="Thomas B.C."/>
            <person name="Malmstrom R."/>
            <person name="Stieglmeier M."/>
            <person name="Klingl A."/>
            <person name="Woyke T."/>
            <person name="Ryan C.M."/>
            <person name="Banfield J.F."/>
        </authorList>
    </citation>
    <scope>NUCLEOTIDE SEQUENCE [LARGE SCALE GENOMIC DNA]</scope>
</reference>
<evidence type="ECO:0000313" key="2">
    <source>
        <dbReference type="Proteomes" id="UP000231466"/>
    </source>
</evidence>
<sequence length="78" mass="9228">MRLHRNITPEKRAWSVAEKAAEEAAKDTVRRNGNWDSFWDTYGEVFNETYYGALRELQEQELAGRLLLLAKTTRRSRR</sequence>
<proteinExistence type="predicted"/>
<dbReference type="EMBL" id="PFAH01000002">
    <property type="protein sequence ID" value="PIR98143.1"/>
    <property type="molecule type" value="Genomic_DNA"/>
</dbReference>
<gene>
    <name evidence="1" type="ORF">COT89_00285</name>
</gene>
<comment type="caution">
    <text evidence="1">The sequence shown here is derived from an EMBL/GenBank/DDBJ whole genome shotgun (WGS) entry which is preliminary data.</text>
</comment>
<dbReference type="AlphaFoldDB" id="A0A2H0VGE6"/>
<protein>
    <submittedName>
        <fullName evidence="1">Uncharacterized protein</fullName>
    </submittedName>
</protein>
<organism evidence="1 2">
    <name type="scientific">Candidatus Colwellbacteria bacterium CG10_big_fil_rev_8_21_14_0_10_42_22</name>
    <dbReference type="NCBI Taxonomy" id="1974540"/>
    <lineage>
        <taxon>Bacteria</taxon>
        <taxon>Candidatus Colwelliibacteriota</taxon>
    </lineage>
</organism>